<dbReference type="AlphaFoldDB" id="A0AAF5RU01"/>
<protein>
    <submittedName>
        <fullName evidence="2">Uncharacterized protein</fullName>
    </submittedName>
</protein>
<proteinExistence type="predicted"/>
<dbReference type="Proteomes" id="UP000093561">
    <property type="component" value="Unassembled WGS sequence"/>
</dbReference>
<reference evidence="2" key="3">
    <citation type="submission" date="2024-02" db="UniProtKB">
        <authorList>
            <consortium name="WormBaseParasite"/>
        </authorList>
    </citation>
    <scope>IDENTIFICATION</scope>
    <source>
        <strain evidence="2">pt0022</strain>
    </source>
</reference>
<reference evidence="1" key="1">
    <citation type="submission" date="2015-03" db="EMBL/GenBank/DDBJ databases">
        <title>Wuchereria bancrofti Genome Sequencing Papua New Guinea Strain.</title>
        <authorList>
            <person name="Small S.T."/>
            <person name="Serre D."/>
            <person name="Zimmerman P.A."/>
        </authorList>
    </citation>
    <scope>NUCLEOTIDE SEQUENCE [LARGE SCALE GENOMIC DNA]</scope>
    <source>
        <strain evidence="1">pt0022</strain>
    </source>
</reference>
<organism evidence="1 2">
    <name type="scientific">Wuchereria bancrofti</name>
    <dbReference type="NCBI Taxonomy" id="6293"/>
    <lineage>
        <taxon>Eukaryota</taxon>
        <taxon>Metazoa</taxon>
        <taxon>Ecdysozoa</taxon>
        <taxon>Nematoda</taxon>
        <taxon>Chromadorea</taxon>
        <taxon>Rhabditida</taxon>
        <taxon>Spirurina</taxon>
        <taxon>Spiruromorpha</taxon>
        <taxon>Filarioidea</taxon>
        <taxon>Onchocercidae</taxon>
        <taxon>Wuchereria</taxon>
    </lineage>
</organism>
<reference evidence="1" key="2">
    <citation type="journal article" date="2016" name="Mol. Ecol.">
        <title>Population genomics of the filarial nematode parasite Wuchereria bancrofti from mosquitoes.</title>
        <authorList>
            <person name="Small S.T."/>
            <person name="Reimer L.J."/>
            <person name="Tisch D.J."/>
            <person name="King C.L."/>
            <person name="Christensen B.M."/>
            <person name="Siba P.M."/>
            <person name="Kazura J.W."/>
            <person name="Serre D."/>
            <person name="Zimmerman P.A."/>
        </authorList>
    </citation>
    <scope>NUCLEOTIDE SEQUENCE</scope>
    <source>
        <strain evidence="1">pt0022</strain>
    </source>
</reference>
<evidence type="ECO:0000313" key="1">
    <source>
        <dbReference type="Proteomes" id="UP000093561"/>
    </source>
</evidence>
<name>A0AAF5RU01_WUCBA</name>
<evidence type="ECO:0000313" key="2">
    <source>
        <dbReference type="WBParaSite" id="mrna-Wban_02327"/>
    </source>
</evidence>
<sequence length="96" mass="11808">MEEWTESSENYKVGKKFPSPSESILRYEATLQLLKDELEKNYEEYHWNNPQFCKAYLALYAAYRELRMMAKRDYRGEIDPNDIRWIHFDHIRNLNR</sequence>
<dbReference type="WBParaSite" id="mrna-Wban_02327">
    <property type="protein sequence ID" value="mrna-Wban_02327"/>
    <property type="gene ID" value="Wban_02327"/>
</dbReference>
<accession>A0AAF5RU01</accession>